<keyword evidence="1 6" id="KW-0560">Oxidoreductase</keyword>
<dbReference type="InterPro" id="IPR006115">
    <property type="entry name" value="6PGDH_NADP-bd"/>
</dbReference>
<feature type="domain" description="3-hydroxyisobutyrate dehydrogenase-like NAD-binding" evidence="5">
    <location>
        <begin position="177"/>
        <end position="294"/>
    </location>
</feature>
<dbReference type="SUPFAM" id="SSF51735">
    <property type="entry name" value="NAD(P)-binding Rossmann-fold domains"/>
    <property type="match status" value="1"/>
</dbReference>
<sequence length="309" mass="32729">MTGGTDVPRVSLNTRIGWIGTGVMGLSMCGHVMRKGYATSVHNRTRHKAAPLVESGAGWADSPRQVAEQSDVVFTMLGFPQDVREVYFGRNGLLQAARPGIILVDMTTTEPSLAREIHQAAGEQGAFAVDAPVSGGDVGARNAALSIMLGGDREVVDAIRPILEAMGKNLVYLGPAGSGQHAKVCNQIVITGTMIGVCESLMYGFKAGLDLPTMLSSIKDGAAKCWTLDNLAPRILRRDFAPGFFVDHFIKDMGIALQEAARMGLSLPGLALTHQLYLAVKAQGHGKCGTQALILALEQMCGTVIQGKD</sequence>
<dbReference type="SUPFAM" id="SSF48179">
    <property type="entry name" value="6-phosphogluconate dehydrogenase C-terminal domain-like"/>
    <property type="match status" value="1"/>
</dbReference>
<keyword evidence="2" id="KW-0520">NAD</keyword>
<dbReference type="STRING" id="335543.Sfum_2944"/>
<dbReference type="HOGENOM" id="CLU_035117_1_0_7"/>
<dbReference type="RefSeq" id="WP_011699782.1">
    <property type="nucleotide sequence ID" value="NC_008554.1"/>
</dbReference>
<proteinExistence type="predicted"/>
<evidence type="ECO:0000256" key="3">
    <source>
        <dbReference type="PIRSR" id="PIRSR000103-1"/>
    </source>
</evidence>
<dbReference type="GO" id="GO:0050661">
    <property type="term" value="F:NADP binding"/>
    <property type="evidence" value="ECO:0007669"/>
    <property type="project" value="InterPro"/>
</dbReference>
<gene>
    <name evidence="6" type="ordered locus">Sfum_2944</name>
</gene>
<evidence type="ECO:0000259" key="5">
    <source>
        <dbReference type="Pfam" id="PF14833"/>
    </source>
</evidence>
<feature type="domain" description="6-phosphogluconate dehydrogenase NADP-binding" evidence="4">
    <location>
        <begin position="15"/>
        <end position="174"/>
    </location>
</feature>
<keyword evidence="7" id="KW-1185">Reference proteome</keyword>
<dbReference type="Gene3D" id="1.10.1040.10">
    <property type="entry name" value="N-(1-d-carboxylethyl)-l-norvaline Dehydrogenase, domain 2"/>
    <property type="match status" value="1"/>
</dbReference>
<dbReference type="InterPro" id="IPR013328">
    <property type="entry name" value="6PGD_dom2"/>
</dbReference>
<dbReference type="Proteomes" id="UP000001784">
    <property type="component" value="Chromosome"/>
</dbReference>
<dbReference type="Gene3D" id="3.40.50.720">
    <property type="entry name" value="NAD(P)-binding Rossmann-like Domain"/>
    <property type="match status" value="1"/>
</dbReference>
<evidence type="ECO:0000259" key="4">
    <source>
        <dbReference type="Pfam" id="PF03446"/>
    </source>
</evidence>
<evidence type="ECO:0000256" key="2">
    <source>
        <dbReference type="ARBA" id="ARBA00023027"/>
    </source>
</evidence>
<dbReference type="InterPro" id="IPR008927">
    <property type="entry name" value="6-PGluconate_DH-like_C_sf"/>
</dbReference>
<dbReference type="GO" id="GO:0051287">
    <property type="term" value="F:NAD binding"/>
    <property type="evidence" value="ECO:0007669"/>
    <property type="project" value="InterPro"/>
</dbReference>
<dbReference type="InterPro" id="IPR015815">
    <property type="entry name" value="HIBADH-related"/>
</dbReference>
<dbReference type="OrthoDB" id="9777604at2"/>
<evidence type="ECO:0000256" key="1">
    <source>
        <dbReference type="ARBA" id="ARBA00023002"/>
    </source>
</evidence>
<dbReference type="KEGG" id="sfu:Sfum_2944"/>
<protein>
    <submittedName>
        <fullName evidence="6">3-hydroxyisobutyrate dehydrogenase</fullName>
        <ecNumber evidence="6">1.1.1.31</ecNumber>
    </submittedName>
</protein>
<dbReference type="EC" id="1.1.1.31" evidence="6"/>
<dbReference type="FunCoup" id="A0LMG6">
    <property type="interactions" value="404"/>
</dbReference>
<dbReference type="GO" id="GO:0008442">
    <property type="term" value="F:3-hydroxyisobutyrate dehydrogenase activity"/>
    <property type="evidence" value="ECO:0007669"/>
    <property type="project" value="UniProtKB-EC"/>
</dbReference>
<evidence type="ECO:0000313" key="7">
    <source>
        <dbReference type="Proteomes" id="UP000001784"/>
    </source>
</evidence>
<accession>A0LMG6</accession>
<dbReference type="AlphaFoldDB" id="A0LMG6"/>
<reference evidence="6 7" key="1">
    <citation type="submission" date="2006-10" db="EMBL/GenBank/DDBJ databases">
        <title>Complete sequence of Syntrophobacter fumaroxidans MPOB.</title>
        <authorList>
            <consortium name="US DOE Joint Genome Institute"/>
            <person name="Copeland A."/>
            <person name="Lucas S."/>
            <person name="Lapidus A."/>
            <person name="Barry K."/>
            <person name="Detter J.C."/>
            <person name="Glavina del Rio T."/>
            <person name="Hammon N."/>
            <person name="Israni S."/>
            <person name="Pitluck S."/>
            <person name="Goltsman E.G."/>
            <person name="Martinez M."/>
            <person name="Schmutz J."/>
            <person name="Larimer F."/>
            <person name="Land M."/>
            <person name="Hauser L."/>
            <person name="Kyrpides N."/>
            <person name="Kim E."/>
            <person name="Boone D.R."/>
            <person name="Brockman F."/>
            <person name="Culley D."/>
            <person name="Ferry J."/>
            <person name="Gunsalus R."/>
            <person name="McInerney M.J."/>
            <person name="Morrison M."/>
            <person name="Plugge C."/>
            <person name="Rohlin L."/>
            <person name="Scholten J."/>
            <person name="Sieber J."/>
            <person name="Stams A.J.M."/>
            <person name="Worm P."/>
            <person name="Henstra A.M."/>
            <person name="Richardson P."/>
        </authorList>
    </citation>
    <scope>NUCLEOTIDE SEQUENCE [LARGE SCALE GENOMIC DNA]</scope>
    <source>
        <strain evidence="7">DSM 10017 / MPOB</strain>
    </source>
</reference>
<dbReference type="InterPro" id="IPR029154">
    <property type="entry name" value="HIBADH-like_NADP-bd"/>
</dbReference>
<organism evidence="6 7">
    <name type="scientific">Syntrophobacter fumaroxidans (strain DSM 10017 / MPOB)</name>
    <dbReference type="NCBI Taxonomy" id="335543"/>
    <lineage>
        <taxon>Bacteria</taxon>
        <taxon>Pseudomonadati</taxon>
        <taxon>Thermodesulfobacteriota</taxon>
        <taxon>Syntrophobacteria</taxon>
        <taxon>Syntrophobacterales</taxon>
        <taxon>Syntrophobacteraceae</taxon>
        <taxon>Syntrophobacter</taxon>
    </lineage>
</organism>
<dbReference type="Pfam" id="PF14833">
    <property type="entry name" value="NAD_binding_11"/>
    <property type="match status" value="1"/>
</dbReference>
<dbReference type="InParanoid" id="A0LMG6"/>
<name>A0LMG6_SYNFM</name>
<dbReference type="EMBL" id="CP000478">
    <property type="protein sequence ID" value="ABK18618.1"/>
    <property type="molecule type" value="Genomic_DNA"/>
</dbReference>
<dbReference type="PANTHER" id="PTHR43060">
    <property type="entry name" value="3-HYDROXYISOBUTYRATE DEHYDROGENASE-LIKE 1, MITOCHONDRIAL-RELATED"/>
    <property type="match status" value="1"/>
</dbReference>
<dbReference type="PIRSF" id="PIRSF000103">
    <property type="entry name" value="HIBADH"/>
    <property type="match status" value="1"/>
</dbReference>
<evidence type="ECO:0000313" key="6">
    <source>
        <dbReference type="EMBL" id="ABK18618.1"/>
    </source>
</evidence>
<feature type="active site" evidence="3">
    <location>
        <position position="183"/>
    </location>
</feature>
<dbReference type="InterPro" id="IPR036291">
    <property type="entry name" value="NAD(P)-bd_dom_sf"/>
</dbReference>
<dbReference type="PANTHER" id="PTHR43060:SF15">
    <property type="entry name" value="3-HYDROXYISOBUTYRATE DEHYDROGENASE-LIKE 1, MITOCHONDRIAL-RELATED"/>
    <property type="match status" value="1"/>
</dbReference>
<dbReference type="Pfam" id="PF03446">
    <property type="entry name" value="NAD_binding_2"/>
    <property type="match status" value="1"/>
</dbReference>
<dbReference type="eggNOG" id="COG2084">
    <property type="taxonomic scope" value="Bacteria"/>
</dbReference>